<feature type="domain" description="Methyltransferase" evidence="4">
    <location>
        <begin position="38"/>
        <end position="133"/>
    </location>
</feature>
<organism evidence="5 6">
    <name type="scientific">Halocatena salina</name>
    <dbReference type="NCBI Taxonomy" id="2934340"/>
    <lineage>
        <taxon>Archaea</taxon>
        <taxon>Methanobacteriati</taxon>
        <taxon>Methanobacteriota</taxon>
        <taxon>Stenosarchaea group</taxon>
        <taxon>Halobacteria</taxon>
        <taxon>Halobacteriales</taxon>
        <taxon>Natronomonadaceae</taxon>
        <taxon>Halocatena</taxon>
    </lineage>
</organism>
<evidence type="ECO:0000256" key="3">
    <source>
        <dbReference type="SAM" id="MobiDB-lite"/>
    </source>
</evidence>
<dbReference type="PANTHER" id="PTHR43861">
    <property type="entry name" value="TRANS-ACONITATE 2-METHYLTRANSFERASE-RELATED"/>
    <property type="match status" value="1"/>
</dbReference>
<dbReference type="KEGG" id="haad:MW046_13690"/>
<protein>
    <submittedName>
        <fullName evidence="5">Class I SAM-dependent methyltransferase</fullName>
    </submittedName>
</protein>
<evidence type="ECO:0000313" key="6">
    <source>
        <dbReference type="Proteomes" id="UP000831768"/>
    </source>
</evidence>
<dbReference type="InterPro" id="IPR041698">
    <property type="entry name" value="Methyltransf_25"/>
</dbReference>
<dbReference type="Gene3D" id="3.40.50.150">
    <property type="entry name" value="Vaccinia Virus protein VP39"/>
    <property type="match status" value="1"/>
</dbReference>
<keyword evidence="5" id="KW-0614">Plasmid</keyword>
<dbReference type="InterPro" id="IPR029063">
    <property type="entry name" value="SAM-dependent_MTases_sf"/>
</dbReference>
<dbReference type="GO" id="GO:0032259">
    <property type="term" value="P:methylation"/>
    <property type="evidence" value="ECO:0007669"/>
    <property type="project" value="UniProtKB-KW"/>
</dbReference>
<sequence>MTDARESWGDWYEKVEGDVDPAVVELREQLEEEDKDSVLDVGCGAGRHLLYLTQNEFDAHGFDFSESAVAKLKEKLDELGAEADVQVADMAEKFPYDGEQFDAVLAIRSIHHADLSTINHSVDEIFRVLRSSGLIYVQVPTYEKLEKLQGDGEEFEEVEPGTNIPLEGPEEGVPHHNFKREEVHEIFSDFEIEDLDKRDDHYNLLARKLS</sequence>
<name>A0A8U0A6J3_9EURY</name>
<keyword evidence="5" id="KW-0489">Methyltransferase</keyword>
<evidence type="ECO:0000256" key="1">
    <source>
        <dbReference type="ARBA" id="ARBA00022679"/>
    </source>
</evidence>
<dbReference type="AlphaFoldDB" id="A0A8U0A6J3"/>
<dbReference type="CDD" id="cd02440">
    <property type="entry name" value="AdoMet_MTases"/>
    <property type="match status" value="1"/>
</dbReference>
<dbReference type="GeneID" id="71929119"/>
<accession>A0A8U0A6J3</accession>
<proteinExistence type="predicted"/>
<evidence type="ECO:0000256" key="2">
    <source>
        <dbReference type="SAM" id="Coils"/>
    </source>
</evidence>
<reference evidence="5" key="1">
    <citation type="submission" date="2022-04" db="EMBL/GenBank/DDBJ databases">
        <title>Halocatena sp. nov., isolated from a salt lake.</title>
        <authorList>
            <person name="Cui H.-L."/>
        </authorList>
    </citation>
    <scope>NUCLEOTIDE SEQUENCE</scope>
    <source>
        <strain evidence="5">AD-1</strain>
        <plasmid evidence="5">unnamed1</plasmid>
    </source>
</reference>
<keyword evidence="6" id="KW-1185">Reference proteome</keyword>
<gene>
    <name evidence="5" type="ORF">MW046_13690</name>
</gene>
<dbReference type="RefSeq" id="WP_247995143.1">
    <property type="nucleotide sequence ID" value="NZ_CP096020.1"/>
</dbReference>
<evidence type="ECO:0000259" key="4">
    <source>
        <dbReference type="Pfam" id="PF13649"/>
    </source>
</evidence>
<feature type="region of interest" description="Disordered" evidence="3">
    <location>
        <begin position="151"/>
        <end position="174"/>
    </location>
</feature>
<dbReference type="Pfam" id="PF13649">
    <property type="entry name" value="Methyltransf_25"/>
    <property type="match status" value="1"/>
</dbReference>
<keyword evidence="1" id="KW-0808">Transferase</keyword>
<dbReference type="EMBL" id="CP096020">
    <property type="protein sequence ID" value="UPM44489.1"/>
    <property type="molecule type" value="Genomic_DNA"/>
</dbReference>
<dbReference type="Proteomes" id="UP000831768">
    <property type="component" value="Plasmid unnamed1"/>
</dbReference>
<geneLocation type="plasmid" evidence="5 6">
    <name>unnamed1</name>
</geneLocation>
<keyword evidence="2" id="KW-0175">Coiled coil</keyword>
<dbReference type="SUPFAM" id="SSF53335">
    <property type="entry name" value="S-adenosyl-L-methionine-dependent methyltransferases"/>
    <property type="match status" value="1"/>
</dbReference>
<dbReference type="GO" id="GO:0008168">
    <property type="term" value="F:methyltransferase activity"/>
    <property type="evidence" value="ECO:0007669"/>
    <property type="project" value="UniProtKB-KW"/>
</dbReference>
<feature type="coiled-coil region" evidence="2">
    <location>
        <begin position="62"/>
        <end position="89"/>
    </location>
</feature>
<evidence type="ECO:0000313" key="5">
    <source>
        <dbReference type="EMBL" id="UPM44489.1"/>
    </source>
</evidence>